<evidence type="ECO:0000259" key="3">
    <source>
        <dbReference type="Pfam" id="PF02470"/>
    </source>
</evidence>
<feature type="domain" description="Mce/MlaD" evidence="3">
    <location>
        <begin position="164"/>
        <end position="238"/>
    </location>
</feature>
<dbReference type="PANTHER" id="PTHR34675">
    <property type="entry name" value="PROTEIN TRIGALACTOSYLDIACYLGLYCEROL 2, CHLOROPLASTIC"/>
    <property type="match status" value="1"/>
</dbReference>
<evidence type="ECO:0000313" key="4">
    <source>
        <dbReference type="EMBL" id="GLI70612.1"/>
    </source>
</evidence>
<protein>
    <recommendedName>
        <fullName evidence="3">Mce/MlaD domain-containing protein</fullName>
    </recommendedName>
</protein>
<dbReference type="InterPro" id="IPR003399">
    <property type="entry name" value="Mce/MlaD"/>
</dbReference>
<evidence type="ECO:0000256" key="1">
    <source>
        <dbReference type="SAM" id="MobiDB-lite"/>
    </source>
</evidence>
<evidence type="ECO:0000256" key="2">
    <source>
        <dbReference type="SAM" id="Phobius"/>
    </source>
</evidence>
<dbReference type="PANTHER" id="PTHR34675:SF1">
    <property type="entry name" value="PROTEIN TRIGALACTOSYLDIACYLGLYCEROL 2, CHLOROPLASTIC"/>
    <property type="match status" value="1"/>
</dbReference>
<proteinExistence type="predicted"/>
<dbReference type="Pfam" id="PF02470">
    <property type="entry name" value="MlaD"/>
    <property type="match status" value="1"/>
</dbReference>
<dbReference type="InterPro" id="IPR039342">
    <property type="entry name" value="TGD2-like"/>
</dbReference>
<keyword evidence="5" id="KW-1185">Reference proteome</keyword>
<feature type="compositionally biased region" description="Gly residues" evidence="1">
    <location>
        <begin position="349"/>
        <end position="359"/>
    </location>
</feature>
<dbReference type="EMBL" id="BSDZ01000094">
    <property type="protein sequence ID" value="GLI70612.1"/>
    <property type="molecule type" value="Genomic_DNA"/>
</dbReference>
<keyword evidence="2" id="KW-0472">Membrane</keyword>
<gene>
    <name evidence="4" type="ORF">VaNZ11_015542</name>
</gene>
<feature type="region of interest" description="Disordered" evidence="1">
    <location>
        <begin position="274"/>
        <end position="293"/>
    </location>
</feature>
<feature type="transmembrane region" description="Helical" evidence="2">
    <location>
        <begin position="132"/>
        <end position="153"/>
    </location>
</feature>
<name>A0ABQ5SMI4_9CHLO</name>
<feature type="region of interest" description="Disordered" evidence="1">
    <location>
        <begin position="95"/>
        <end position="118"/>
    </location>
</feature>
<sequence>MSSADTRPVPTSGRCPPAHRIRCPSSLAAHGLGSYLHQLPFRQLPYTRRRLSPALAYSGHSGVDIGATPGSAASSLNSIETNGLVAGSSFNSSAASESSPGGAGNANSNGGMSSSTITNSTRSSFRNVLKRAYLGELLFVVIGSAICGALAYWTIGTPLRRFNPYTFYIMLPQATGVHLGTPLRMKGVPMGSVLSATPMLDRVKVEVEVNEAKTIIPRNSNFELTQSGLIPVPSIDITTPEDVSADVLAATVAARIAAERAGAIDAAGNGATPVAVSSGSSGSAGRAKRSPKVRLAGPKDVAACRLQDVLVCHGDVVDGLQGGSMDELMGHMLKSLRQGENEAPNGAGIVPGRGPLQGG</sequence>
<feature type="compositionally biased region" description="Low complexity" evidence="1">
    <location>
        <begin position="274"/>
        <end position="285"/>
    </location>
</feature>
<dbReference type="Proteomes" id="UP001165090">
    <property type="component" value="Unassembled WGS sequence"/>
</dbReference>
<reference evidence="4 5" key="1">
    <citation type="journal article" date="2023" name="IScience">
        <title>Expanded male sex-determining region conserved during the evolution of homothallism in the green alga Volvox.</title>
        <authorList>
            <person name="Yamamoto K."/>
            <person name="Matsuzaki R."/>
            <person name="Mahakham W."/>
            <person name="Heman W."/>
            <person name="Sekimoto H."/>
            <person name="Kawachi M."/>
            <person name="Minakuchi Y."/>
            <person name="Toyoda A."/>
            <person name="Nozaki H."/>
        </authorList>
    </citation>
    <scope>NUCLEOTIDE SEQUENCE [LARGE SCALE GENOMIC DNA]</scope>
    <source>
        <strain evidence="4 5">NIES-4468</strain>
    </source>
</reference>
<keyword evidence="2" id="KW-0812">Transmembrane</keyword>
<feature type="region of interest" description="Disordered" evidence="1">
    <location>
        <begin position="339"/>
        <end position="359"/>
    </location>
</feature>
<keyword evidence="2" id="KW-1133">Transmembrane helix</keyword>
<evidence type="ECO:0000313" key="5">
    <source>
        <dbReference type="Proteomes" id="UP001165090"/>
    </source>
</evidence>
<organism evidence="4 5">
    <name type="scientific">Volvox africanus</name>
    <dbReference type="NCBI Taxonomy" id="51714"/>
    <lineage>
        <taxon>Eukaryota</taxon>
        <taxon>Viridiplantae</taxon>
        <taxon>Chlorophyta</taxon>
        <taxon>core chlorophytes</taxon>
        <taxon>Chlorophyceae</taxon>
        <taxon>CS clade</taxon>
        <taxon>Chlamydomonadales</taxon>
        <taxon>Volvocaceae</taxon>
        <taxon>Volvox</taxon>
    </lineage>
</organism>
<accession>A0ABQ5SMI4</accession>
<comment type="caution">
    <text evidence="4">The sequence shown here is derived from an EMBL/GenBank/DDBJ whole genome shotgun (WGS) entry which is preliminary data.</text>
</comment>